<evidence type="ECO:0000256" key="2">
    <source>
        <dbReference type="ARBA" id="ARBA00009262"/>
    </source>
</evidence>
<dbReference type="OrthoDB" id="429841at2759"/>
<feature type="compositionally biased region" description="Basic and acidic residues" evidence="12">
    <location>
        <begin position="377"/>
        <end position="393"/>
    </location>
</feature>
<keyword evidence="7 11" id="KW-0378">Hydrolase</keyword>
<feature type="compositionally biased region" description="Basic and acidic residues" evidence="12">
    <location>
        <begin position="679"/>
        <end position="688"/>
    </location>
</feature>
<name>K0T809_THAOC</name>
<reference evidence="14 15" key="1">
    <citation type="journal article" date="2012" name="Genome Biol.">
        <title>Genome and low-iron response of an oceanic diatom adapted to chronic iron limitation.</title>
        <authorList>
            <person name="Lommer M."/>
            <person name="Specht M."/>
            <person name="Roy A.S."/>
            <person name="Kraemer L."/>
            <person name="Andreson R."/>
            <person name="Gutowska M.A."/>
            <person name="Wolf J."/>
            <person name="Bergner S.V."/>
            <person name="Schilhabel M.B."/>
            <person name="Klostermeier U.C."/>
            <person name="Beiko R.G."/>
            <person name="Rosenstiel P."/>
            <person name="Hippler M."/>
            <person name="Laroche J."/>
        </authorList>
    </citation>
    <scope>NUCLEOTIDE SEQUENCE [LARGE SCALE GENOMIC DNA]</scope>
    <source>
        <strain evidence="14 15">CCMP1005</strain>
    </source>
</reference>
<proteinExistence type="inferred from homology"/>
<comment type="subcellular location">
    <subcellularLocation>
        <location evidence="1">Cytoplasm</location>
    </subcellularLocation>
</comment>
<evidence type="ECO:0000256" key="7">
    <source>
        <dbReference type="ARBA" id="ARBA00022801"/>
    </source>
</evidence>
<keyword evidence="6 11" id="KW-0255">Endonuclease</keyword>
<dbReference type="InterPro" id="IPR036770">
    <property type="entry name" value="Ankyrin_rpt-contain_sf"/>
</dbReference>
<feature type="compositionally biased region" description="Basic residues" evidence="12">
    <location>
        <begin position="695"/>
        <end position="704"/>
    </location>
</feature>
<keyword evidence="5" id="KW-0677">Repeat</keyword>
<comment type="caution">
    <text evidence="14">The sequence shown here is derived from an EMBL/GenBank/DDBJ whole genome shotgun (WGS) entry which is preliminary data.</text>
</comment>
<dbReference type="Proteomes" id="UP000266841">
    <property type="component" value="Unassembled WGS sequence"/>
</dbReference>
<feature type="compositionally biased region" description="Basic and acidic residues" evidence="12">
    <location>
        <begin position="542"/>
        <end position="564"/>
    </location>
</feature>
<dbReference type="InterPro" id="IPR002110">
    <property type="entry name" value="Ankyrin_rpt"/>
</dbReference>
<dbReference type="OMA" id="TQHTHEA"/>
<feature type="compositionally biased region" description="Basic and acidic residues" evidence="12">
    <location>
        <begin position="81"/>
        <end position="90"/>
    </location>
</feature>
<keyword evidence="9" id="KW-0175">Coiled coil</keyword>
<dbReference type="PANTHER" id="PTHR16036">
    <property type="entry name" value="ANKYRIN REPEAT AND ZINC FINGER DOMAIN-CONTAINING PROTEIN 1"/>
    <property type="match status" value="1"/>
</dbReference>
<organism evidence="14 15">
    <name type="scientific">Thalassiosira oceanica</name>
    <name type="common">Marine diatom</name>
    <dbReference type="NCBI Taxonomy" id="159749"/>
    <lineage>
        <taxon>Eukaryota</taxon>
        <taxon>Sar</taxon>
        <taxon>Stramenopiles</taxon>
        <taxon>Ochrophyta</taxon>
        <taxon>Bacillariophyta</taxon>
        <taxon>Coscinodiscophyceae</taxon>
        <taxon>Thalassiosirophycidae</taxon>
        <taxon>Thalassiosirales</taxon>
        <taxon>Thalassiosiraceae</taxon>
        <taxon>Thalassiosira</taxon>
    </lineage>
</organism>
<feature type="region of interest" description="Disordered" evidence="12">
    <location>
        <begin position="229"/>
        <end position="267"/>
    </location>
</feature>
<evidence type="ECO:0000256" key="9">
    <source>
        <dbReference type="ARBA" id="ARBA00023054"/>
    </source>
</evidence>
<dbReference type="SUPFAM" id="SSF48403">
    <property type="entry name" value="Ankyrin repeat"/>
    <property type="match status" value="1"/>
</dbReference>
<feature type="non-terminal residue" evidence="14">
    <location>
        <position position="716"/>
    </location>
</feature>
<dbReference type="InterPro" id="IPR047139">
    <property type="entry name" value="ANKZ1/VMS1"/>
</dbReference>
<dbReference type="Pfam" id="PF18826">
    <property type="entry name" value="bVLRF1"/>
    <property type="match status" value="1"/>
</dbReference>
<keyword evidence="4 11" id="KW-0540">Nuclease</keyword>
<feature type="active site" evidence="11">
    <location>
        <position position="239"/>
    </location>
</feature>
<feature type="compositionally biased region" description="Basic and acidic residues" evidence="12">
    <location>
        <begin position="256"/>
        <end position="267"/>
    </location>
</feature>
<evidence type="ECO:0000256" key="5">
    <source>
        <dbReference type="ARBA" id="ARBA00022737"/>
    </source>
</evidence>
<accession>K0T809</accession>
<evidence type="ECO:0000313" key="14">
    <source>
        <dbReference type="EMBL" id="EJK73680.1"/>
    </source>
</evidence>
<dbReference type="PANTHER" id="PTHR16036:SF2">
    <property type="entry name" value="TRNA ENDONUCLEASE ANKZF1"/>
    <property type="match status" value="1"/>
</dbReference>
<dbReference type="Gene3D" id="1.25.40.20">
    <property type="entry name" value="Ankyrin repeat-containing domain"/>
    <property type="match status" value="1"/>
</dbReference>
<dbReference type="AlphaFoldDB" id="K0T809"/>
<feature type="compositionally biased region" description="Basic residues" evidence="12">
    <location>
        <begin position="530"/>
        <end position="541"/>
    </location>
</feature>
<keyword evidence="3 11" id="KW-0963">Cytoplasm</keyword>
<comment type="domain">
    <text evidence="11">The VLRF1 domain mediates binding to the 60S ribosomal subunit.</text>
</comment>
<dbReference type="EMBL" id="AGNL01004307">
    <property type="protein sequence ID" value="EJK73680.1"/>
    <property type="molecule type" value="Genomic_DNA"/>
</dbReference>
<dbReference type="InterPro" id="IPR041175">
    <property type="entry name" value="VLRF1/Vms1"/>
</dbReference>
<feature type="repeat" description="ANK" evidence="10">
    <location>
        <begin position="440"/>
        <end position="464"/>
    </location>
</feature>
<dbReference type="eggNOG" id="KOG2505">
    <property type="taxonomic scope" value="Eukaryota"/>
</dbReference>
<dbReference type="Pfam" id="PF00023">
    <property type="entry name" value="Ank"/>
    <property type="match status" value="1"/>
</dbReference>
<evidence type="ECO:0000259" key="13">
    <source>
        <dbReference type="PROSITE" id="PS52044"/>
    </source>
</evidence>
<evidence type="ECO:0000256" key="12">
    <source>
        <dbReference type="SAM" id="MobiDB-lite"/>
    </source>
</evidence>
<keyword evidence="15" id="KW-1185">Reference proteome</keyword>
<sequence>MPASIGHTLQVGLSPSVPTMATDGVLPFYSTRVKELLGDAAKVEAYHHGSTGGALGGRAVRGKFSGAGDSDHSDDDIDSDGEVHDSKGSSEDEEDTPCDKDEGGRRRRSNPGGSSKQEAIKRLGSAPSFVCSLDGDEHVVEDTGSDTVRRGRRCLQVPTVLLPVNYLRNNPNWRPSLVAKLLLGSWSQISAGTVVVVLLQSGRFAAAVFSLHDATRQIKMIAHKTSTRYTVRKGQGGAQSNHDQSKNKANSMGAQLRREGEKQLREDTRKTWSEWKKAGHIQNAAFVFASCPKVMRREYLFEDGNGGVGLVEKTDERLRNIPLDVGRPTMEGTAAVLDVLMRCVHREMSPEEQTEQLAASDETIDHSPAAANLTPRVAEKKGEIKERKEEPEHVPLTPLHQAILDDNLSQLLDQLQMLETTEEQGVGQPVYDVNTSAGPDNQTPLHMAAASNRPEFVKVLMINGHANATILDGRGRVPYFLASADKQREAFRLARGSLGEDYCSWDEDAKVGPALSDADLQAKKAKAAEKKRRQRQRQKEKKAREKNEEERETLRLKAEEERNRQMEEAKRVRDGLQAKPACLCCDFCGKRVKRRSDMLRKLQYVYCTTEGYIADRPERSHQLWLQLTPPRTSDAAFEVRGQAAPGAVLTPEYRIPQAGRQEAALLQAAAAQHPTQESGDGKETDTDTHTPSQHTHTHTHTHTQHTHEALDSLTSF</sequence>
<dbReference type="PROSITE" id="PS50088">
    <property type="entry name" value="ANK_REPEAT"/>
    <property type="match status" value="1"/>
</dbReference>
<feature type="region of interest" description="Disordered" evidence="12">
    <location>
        <begin position="665"/>
        <end position="716"/>
    </location>
</feature>
<evidence type="ECO:0000256" key="10">
    <source>
        <dbReference type="PROSITE-ProRule" id="PRU00023"/>
    </source>
</evidence>
<dbReference type="PROSITE" id="PS52044">
    <property type="entry name" value="VLRF1"/>
    <property type="match status" value="1"/>
</dbReference>
<evidence type="ECO:0000256" key="3">
    <source>
        <dbReference type="ARBA" id="ARBA00022490"/>
    </source>
</evidence>
<dbReference type="GO" id="GO:0016787">
    <property type="term" value="F:hydrolase activity"/>
    <property type="evidence" value="ECO:0007669"/>
    <property type="project" value="UniProtKB-KW"/>
</dbReference>
<feature type="compositionally biased region" description="Polar residues" evidence="12">
    <location>
        <begin position="238"/>
        <end position="253"/>
    </location>
</feature>
<keyword evidence="8 10" id="KW-0040">ANK repeat</keyword>
<dbReference type="PROSITE" id="PS50297">
    <property type="entry name" value="ANK_REP_REGION"/>
    <property type="match status" value="1"/>
</dbReference>
<evidence type="ECO:0000256" key="6">
    <source>
        <dbReference type="ARBA" id="ARBA00022759"/>
    </source>
</evidence>
<evidence type="ECO:0000256" key="8">
    <source>
        <dbReference type="ARBA" id="ARBA00023043"/>
    </source>
</evidence>
<gene>
    <name evidence="14" type="ORF">THAOC_04683</name>
</gene>
<evidence type="ECO:0000313" key="15">
    <source>
        <dbReference type="Proteomes" id="UP000266841"/>
    </source>
</evidence>
<feature type="region of interest" description="Disordered" evidence="12">
    <location>
        <begin position="49"/>
        <end position="119"/>
    </location>
</feature>
<protein>
    <recommendedName>
        <fullName evidence="13">VLRF1 domain-containing protein</fullName>
    </recommendedName>
</protein>
<feature type="region of interest" description="Disordered" evidence="12">
    <location>
        <begin position="350"/>
        <end position="396"/>
    </location>
</feature>
<evidence type="ECO:0000256" key="4">
    <source>
        <dbReference type="ARBA" id="ARBA00022722"/>
    </source>
</evidence>
<dbReference type="GO" id="GO:0004519">
    <property type="term" value="F:endonuclease activity"/>
    <property type="evidence" value="ECO:0007669"/>
    <property type="project" value="UniProtKB-KW"/>
</dbReference>
<feature type="region of interest" description="Disordered" evidence="12">
    <location>
        <begin position="530"/>
        <end position="564"/>
    </location>
</feature>
<feature type="domain" description="VLRF1" evidence="13">
    <location>
        <begin position="190"/>
        <end position="343"/>
    </location>
</feature>
<evidence type="ECO:0000256" key="11">
    <source>
        <dbReference type="PROSITE-ProRule" id="PRU01389"/>
    </source>
</evidence>
<evidence type="ECO:0000256" key="1">
    <source>
        <dbReference type="ARBA" id="ARBA00004496"/>
    </source>
</evidence>
<dbReference type="GO" id="GO:0036503">
    <property type="term" value="P:ERAD pathway"/>
    <property type="evidence" value="ECO:0007669"/>
    <property type="project" value="TreeGrafter"/>
</dbReference>
<dbReference type="GO" id="GO:0005737">
    <property type="term" value="C:cytoplasm"/>
    <property type="evidence" value="ECO:0007669"/>
    <property type="project" value="UniProtKB-SubCell"/>
</dbReference>
<comment type="similarity">
    <text evidence="2 11">Belongs to the ANKZF1/VMS1 family.</text>
</comment>